<sequence length="287" mass="32231">MSSPLPVTRMLKSWREARDPEAVPGFTARYGARRRKGLTQAELAQLTGVTEGWYGRLERGVPEAYSEEFLDAIVRVLDLDDAQRTHLFLTVTGHEPASRPSPDANIIDPVVSAIVHALPWPAYTFDSRWDVRVFNAAAARDYPWMLHGINVMLWALTYPEARLQLIDWEETWAKPMASNLRLALKAHPDDERLNQVVEEIKTRDEEARRILEDDVTAFTHADGHRRRLYLPNQTGEAAVEFVMLGRMKNNTRLMVVMPEDIAHQASASIPSTIASVLDGAPATPASA</sequence>
<protein>
    <recommendedName>
        <fullName evidence="1">HTH cro/C1-type domain-containing protein</fullName>
    </recommendedName>
</protein>
<dbReference type="Pfam" id="PF17765">
    <property type="entry name" value="MLTR_LBD"/>
    <property type="match status" value="1"/>
</dbReference>
<evidence type="ECO:0000313" key="2">
    <source>
        <dbReference type="EMBL" id="GHI41081.1"/>
    </source>
</evidence>
<dbReference type="Gene3D" id="1.10.260.40">
    <property type="entry name" value="lambda repressor-like DNA-binding domains"/>
    <property type="match status" value="1"/>
</dbReference>
<dbReference type="InterPro" id="IPR041413">
    <property type="entry name" value="MLTR_LBD"/>
</dbReference>
<feature type="domain" description="HTH cro/C1-type" evidence="1">
    <location>
        <begin position="32"/>
        <end position="84"/>
    </location>
</feature>
<dbReference type="InterPro" id="IPR001387">
    <property type="entry name" value="Cro/C1-type_HTH"/>
</dbReference>
<dbReference type="Pfam" id="PF13560">
    <property type="entry name" value="HTH_31"/>
    <property type="match status" value="1"/>
</dbReference>
<dbReference type="PROSITE" id="PS50943">
    <property type="entry name" value="HTH_CROC1"/>
    <property type="match status" value="1"/>
</dbReference>
<evidence type="ECO:0000259" key="1">
    <source>
        <dbReference type="PROSITE" id="PS50943"/>
    </source>
</evidence>
<dbReference type="SMART" id="SM00530">
    <property type="entry name" value="HTH_XRE"/>
    <property type="match status" value="1"/>
</dbReference>
<proteinExistence type="predicted"/>
<dbReference type="PANTHER" id="PTHR35010">
    <property type="entry name" value="BLL4672 PROTEIN-RELATED"/>
    <property type="match status" value="1"/>
</dbReference>
<evidence type="ECO:0000313" key="3">
    <source>
        <dbReference type="Proteomes" id="UP001050808"/>
    </source>
</evidence>
<dbReference type="InterPro" id="IPR010982">
    <property type="entry name" value="Lambda_DNA-bd_dom_sf"/>
</dbReference>
<keyword evidence="3" id="KW-1185">Reference proteome</keyword>
<reference evidence="2" key="1">
    <citation type="submission" date="2024-05" db="EMBL/GenBank/DDBJ databases">
        <title>Whole genome shotgun sequence of Streptomyces violascens NBRC 12920.</title>
        <authorList>
            <person name="Komaki H."/>
            <person name="Tamura T."/>
        </authorList>
    </citation>
    <scope>NUCLEOTIDE SEQUENCE</scope>
    <source>
        <strain evidence="2">NBRC 12920</strain>
    </source>
</reference>
<dbReference type="CDD" id="cd00093">
    <property type="entry name" value="HTH_XRE"/>
    <property type="match status" value="1"/>
</dbReference>
<comment type="caution">
    <text evidence="2">The sequence shown here is derived from an EMBL/GenBank/DDBJ whole genome shotgun (WGS) entry which is preliminary data.</text>
</comment>
<name>A0ABQ3QUX0_9ACTN</name>
<dbReference type="RefSeq" id="WP_226599518.1">
    <property type="nucleotide sequence ID" value="NZ_BNDY01000017.1"/>
</dbReference>
<accession>A0ABQ3QUX0</accession>
<dbReference type="Gene3D" id="3.30.450.180">
    <property type="match status" value="1"/>
</dbReference>
<dbReference type="PANTHER" id="PTHR35010:SF2">
    <property type="entry name" value="BLL4672 PROTEIN"/>
    <property type="match status" value="1"/>
</dbReference>
<organism evidence="2 3">
    <name type="scientific">Streptomyces violascens</name>
    <dbReference type="NCBI Taxonomy" id="67381"/>
    <lineage>
        <taxon>Bacteria</taxon>
        <taxon>Bacillati</taxon>
        <taxon>Actinomycetota</taxon>
        <taxon>Actinomycetes</taxon>
        <taxon>Kitasatosporales</taxon>
        <taxon>Streptomycetaceae</taxon>
        <taxon>Streptomyces</taxon>
    </lineage>
</organism>
<dbReference type="SUPFAM" id="SSF47413">
    <property type="entry name" value="lambda repressor-like DNA-binding domains"/>
    <property type="match status" value="1"/>
</dbReference>
<dbReference type="EMBL" id="BNDY01000017">
    <property type="protein sequence ID" value="GHI41081.1"/>
    <property type="molecule type" value="Genomic_DNA"/>
</dbReference>
<dbReference type="Proteomes" id="UP001050808">
    <property type="component" value="Unassembled WGS sequence"/>
</dbReference>
<gene>
    <name evidence="2" type="ORF">Sviol_54890</name>
</gene>